<dbReference type="Proteomes" id="UP001165083">
    <property type="component" value="Unassembled WGS sequence"/>
</dbReference>
<dbReference type="EMBL" id="BSXW01012446">
    <property type="protein sequence ID" value="GMF65091.1"/>
    <property type="molecule type" value="Genomic_DNA"/>
</dbReference>
<evidence type="ECO:0000313" key="1">
    <source>
        <dbReference type="EMBL" id="GMF65091.1"/>
    </source>
</evidence>
<dbReference type="AlphaFoldDB" id="A0A9W6YJK3"/>
<keyword evidence="2" id="KW-1185">Reference proteome</keyword>
<sequence length="121" mass="14079">MFYRTRGYRSGVHYFAVDKLVEHIQNDVMSNSQDPDFPRSYQRDDALPKVIEEIETLLRSLSEYVILLTSTEELQIDAGDDNILTEEVVHVEELGKLDSAKLFFKLARGHLTSRQFRQRTS</sequence>
<protein>
    <submittedName>
        <fullName evidence="1">Unnamed protein product</fullName>
    </submittedName>
</protein>
<evidence type="ECO:0000313" key="2">
    <source>
        <dbReference type="Proteomes" id="UP001165083"/>
    </source>
</evidence>
<reference evidence="1" key="1">
    <citation type="submission" date="2023-04" db="EMBL/GenBank/DDBJ databases">
        <title>Phytophthora lilii NBRC 32176.</title>
        <authorList>
            <person name="Ichikawa N."/>
            <person name="Sato H."/>
            <person name="Tonouchi N."/>
        </authorList>
    </citation>
    <scope>NUCLEOTIDE SEQUENCE</scope>
    <source>
        <strain evidence="1">NBRC 32176</strain>
    </source>
</reference>
<organism evidence="1 2">
    <name type="scientific">Phytophthora lilii</name>
    <dbReference type="NCBI Taxonomy" id="2077276"/>
    <lineage>
        <taxon>Eukaryota</taxon>
        <taxon>Sar</taxon>
        <taxon>Stramenopiles</taxon>
        <taxon>Oomycota</taxon>
        <taxon>Peronosporomycetes</taxon>
        <taxon>Peronosporales</taxon>
        <taxon>Peronosporaceae</taxon>
        <taxon>Phytophthora</taxon>
    </lineage>
</organism>
<comment type="caution">
    <text evidence="1">The sequence shown here is derived from an EMBL/GenBank/DDBJ whole genome shotgun (WGS) entry which is preliminary data.</text>
</comment>
<dbReference type="OrthoDB" id="69360at2759"/>
<accession>A0A9W6YJK3</accession>
<proteinExistence type="predicted"/>
<name>A0A9W6YJK3_9STRA</name>
<gene>
    <name evidence="1" type="ORF">Plil01_001781300</name>
</gene>